<dbReference type="AlphaFoldDB" id="A0A0G0HBS7"/>
<feature type="domain" description="PIN" evidence="8">
    <location>
        <begin position="2"/>
        <end position="115"/>
    </location>
</feature>
<evidence type="ECO:0000256" key="5">
    <source>
        <dbReference type="ARBA" id="ARBA00022801"/>
    </source>
</evidence>
<evidence type="ECO:0000313" key="10">
    <source>
        <dbReference type="Proteomes" id="UP000033876"/>
    </source>
</evidence>
<name>A0A0G0HBS7_9BACT</name>
<dbReference type="Proteomes" id="UP000033876">
    <property type="component" value="Unassembled WGS sequence"/>
</dbReference>
<dbReference type="PANTHER" id="PTHR33653">
    <property type="entry name" value="RIBONUCLEASE VAPC2"/>
    <property type="match status" value="1"/>
</dbReference>
<sequence length="123" mass="13854">MYLLDTNSIIYFLTGDKNAVSLISELFLRNEIVYVPTIVRLELLSKPGLLRSEHSSIMDFLNSVREINLDTAIADLAAEIRRTYKLKVADSIIAATTLYTGSTLVTRNGRDFKNIQNFNILAI</sequence>
<evidence type="ECO:0000256" key="2">
    <source>
        <dbReference type="ARBA" id="ARBA00022649"/>
    </source>
</evidence>
<keyword evidence="3" id="KW-0540">Nuclease</keyword>
<evidence type="ECO:0000256" key="1">
    <source>
        <dbReference type="ARBA" id="ARBA00001946"/>
    </source>
</evidence>
<keyword evidence="6" id="KW-0460">Magnesium</keyword>
<evidence type="ECO:0000256" key="4">
    <source>
        <dbReference type="ARBA" id="ARBA00022723"/>
    </source>
</evidence>
<comment type="similarity">
    <text evidence="7">Belongs to the PINc/VapC protein family.</text>
</comment>
<dbReference type="GO" id="GO:0004518">
    <property type="term" value="F:nuclease activity"/>
    <property type="evidence" value="ECO:0007669"/>
    <property type="project" value="UniProtKB-KW"/>
</dbReference>
<dbReference type="GO" id="GO:0016787">
    <property type="term" value="F:hydrolase activity"/>
    <property type="evidence" value="ECO:0007669"/>
    <property type="project" value="UniProtKB-KW"/>
</dbReference>
<dbReference type="PANTHER" id="PTHR33653:SF1">
    <property type="entry name" value="RIBONUCLEASE VAPC2"/>
    <property type="match status" value="1"/>
</dbReference>
<organism evidence="9 10">
    <name type="scientific">Candidatus Nomurabacteria bacterium GW2011_GWB1_37_5</name>
    <dbReference type="NCBI Taxonomy" id="1618742"/>
    <lineage>
        <taxon>Bacteria</taxon>
        <taxon>Candidatus Nomuraibacteriota</taxon>
    </lineage>
</organism>
<comment type="cofactor">
    <cofactor evidence="1">
        <name>Mg(2+)</name>
        <dbReference type="ChEBI" id="CHEBI:18420"/>
    </cofactor>
</comment>
<dbReference type="InterPro" id="IPR002716">
    <property type="entry name" value="PIN_dom"/>
</dbReference>
<keyword evidence="4" id="KW-0479">Metal-binding</keyword>
<reference evidence="9 10" key="1">
    <citation type="journal article" date="2015" name="Nature">
        <title>rRNA introns, odd ribosomes, and small enigmatic genomes across a large radiation of phyla.</title>
        <authorList>
            <person name="Brown C.T."/>
            <person name="Hug L.A."/>
            <person name="Thomas B.C."/>
            <person name="Sharon I."/>
            <person name="Castelle C.J."/>
            <person name="Singh A."/>
            <person name="Wilkins M.J."/>
            <person name="Williams K.H."/>
            <person name="Banfield J.F."/>
        </authorList>
    </citation>
    <scope>NUCLEOTIDE SEQUENCE [LARGE SCALE GENOMIC DNA]</scope>
</reference>
<evidence type="ECO:0000256" key="7">
    <source>
        <dbReference type="ARBA" id="ARBA00038093"/>
    </source>
</evidence>
<dbReference type="GO" id="GO:0046872">
    <property type="term" value="F:metal ion binding"/>
    <property type="evidence" value="ECO:0007669"/>
    <property type="project" value="UniProtKB-KW"/>
</dbReference>
<dbReference type="Gene3D" id="3.40.50.1010">
    <property type="entry name" value="5'-nuclease"/>
    <property type="match status" value="1"/>
</dbReference>
<protein>
    <recommendedName>
        <fullName evidence="8">PIN domain-containing protein</fullName>
    </recommendedName>
</protein>
<keyword evidence="5" id="KW-0378">Hydrolase</keyword>
<dbReference type="InterPro" id="IPR029060">
    <property type="entry name" value="PIN-like_dom_sf"/>
</dbReference>
<dbReference type="SUPFAM" id="SSF88723">
    <property type="entry name" value="PIN domain-like"/>
    <property type="match status" value="1"/>
</dbReference>
<evidence type="ECO:0000313" key="9">
    <source>
        <dbReference type="EMBL" id="KKQ36015.1"/>
    </source>
</evidence>
<evidence type="ECO:0000256" key="3">
    <source>
        <dbReference type="ARBA" id="ARBA00022722"/>
    </source>
</evidence>
<keyword evidence="2" id="KW-1277">Toxin-antitoxin system</keyword>
<gene>
    <name evidence="9" type="ORF">US50_C0001G0017</name>
</gene>
<comment type="caution">
    <text evidence="9">The sequence shown here is derived from an EMBL/GenBank/DDBJ whole genome shotgun (WGS) entry which is preliminary data.</text>
</comment>
<accession>A0A0G0HBS7</accession>
<proteinExistence type="inferred from homology"/>
<dbReference type="InterPro" id="IPR050556">
    <property type="entry name" value="Type_II_TA_system_RNase"/>
</dbReference>
<dbReference type="EMBL" id="LBTF01000001">
    <property type="protein sequence ID" value="KKQ36015.1"/>
    <property type="molecule type" value="Genomic_DNA"/>
</dbReference>
<evidence type="ECO:0000256" key="6">
    <source>
        <dbReference type="ARBA" id="ARBA00022842"/>
    </source>
</evidence>
<dbReference type="Pfam" id="PF01850">
    <property type="entry name" value="PIN"/>
    <property type="match status" value="1"/>
</dbReference>
<evidence type="ECO:0000259" key="8">
    <source>
        <dbReference type="Pfam" id="PF01850"/>
    </source>
</evidence>
<dbReference type="CDD" id="cd18738">
    <property type="entry name" value="PIN_VapC4-5_FitB-like"/>
    <property type="match status" value="1"/>
</dbReference>